<dbReference type="EMBL" id="QYUQ01000002">
    <property type="protein sequence ID" value="RJG00170.1"/>
    <property type="molecule type" value="Genomic_DNA"/>
</dbReference>
<dbReference type="SUPFAM" id="SSF52402">
    <property type="entry name" value="Adenine nucleotide alpha hydrolases-like"/>
    <property type="match status" value="1"/>
</dbReference>
<comment type="caution">
    <text evidence="3">The sequence shown here is derived from an EMBL/GenBank/DDBJ whole genome shotgun (WGS) entry which is preliminary data.</text>
</comment>
<dbReference type="OrthoDB" id="5295044at2"/>
<name>A0A3A3GGZ1_9BURK</name>
<dbReference type="AlphaFoldDB" id="A0A3A3GGZ1"/>
<dbReference type="Gene3D" id="3.40.50.620">
    <property type="entry name" value="HUPs"/>
    <property type="match status" value="1"/>
</dbReference>
<dbReference type="Proteomes" id="UP000266327">
    <property type="component" value="Unassembled WGS sequence"/>
</dbReference>
<sequence>MFKTILVPTDGSPRSEKAVNAAVRFAKEINGKIIGVSIAEPHPSPLLSDSEFFGTTHSVDKNPHDLALEHVQKVADAAAAEGVPCETVFVHSHNPHEEILKTAGKYNCDLIFMAPYGKKGWTGLFLDSETQQVLLHATIPVLVFH</sequence>
<dbReference type="InterPro" id="IPR006016">
    <property type="entry name" value="UspA"/>
</dbReference>
<evidence type="ECO:0000313" key="3">
    <source>
        <dbReference type="EMBL" id="RJG00170.1"/>
    </source>
</evidence>
<dbReference type="InterPro" id="IPR006015">
    <property type="entry name" value="Universal_stress_UspA"/>
</dbReference>
<keyword evidence="4" id="KW-1185">Reference proteome</keyword>
<protein>
    <submittedName>
        <fullName evidence="3">Universal stress protein</fullName>
    </submittedName>
</protein>
<evidence type="ECO:0000256" key="1">
    <source>
        <dbReference type="ARBA" id="ARBA00008791"/>
    </source>
</evidence>
<organism evidence="3 4">
    <name type="scientific">Noviherbaspirillum sedimenti</name>
    <dbReference type="NCBI Taxonomy" id="2320865"/>
    <lineage>
        <taxon>Bacteria</taxon>
        <taxon>Pseudomonadati</taxon>
        <taxon>Pseudomonadota</taxon>
        <taxon>Betaproteobacteria</taxon>
        <taxon>Burkholderiales</taxon>
        <taxon>Oxalobacteraceae</taxon>
        <taxon>Noviherbaspirillum</taxon>
    </lineage>
</organism>
<dbReference type="Pfam" id="PF00582">
    <property type="entry name" value="Usp"/>
    <property type="match status" value="1"/>
</dbReference>
<feature type="domain" description="UspA" evidence="2">
    <location>
        <begin position="1"/>
        <end position="145"/>
    </location>
</feature>
<evidence type="ECO:0000259" key="2">
    <source>
        <dbReference type="Pfam" id="PF00582"/>
    </source>
</evidence>
<dbReference type="CDD" id="cd00293">
    <property type="entry name" value="USP-like"/>
    <property type="match status" value="1"/>
</dbReference>
<reference evidence="4" key="1">
    <citation type="submission" date="2018-09" db="EMBL/GenBank/DDBJ databases">
        <authorList>
            <person name="Zhu H."/>
        </authorList>
    </citation>
    <scope>NUCLEOTIDE SEQUENCE [LARGE SCALE GENOMIC DNA]</scope>
    <source>
        <strain evidence="4">K1S02-23</strain>
    </source>
</reference>
<evidence type="ECO:0000313" key="4">
    <source>
        <dbReference type="Proteomes" id="UP000266327"/>
    </source>
</evidence>
<gene>
    <name evidence="3" type="ORF">D3878_00120</name>
</gene>
<accession>A0A3A3GGZ1</accession>
<proteinExistence type="inferred from homology"/>
<dbReference type="InterPro" id="IPR014729">
    <property type="entry name" value="Rossmann-like_a/b/a_fold"/>
</dbReference>
<dbReference type="PANTHER" id="PTHR46268:SF15">
    <property type="entry name" value="UNIVERSAL STRESS PROTEIN HP_0031"/>
    <property type="match status" value="1"/>
</dbReference>
<comment type="similarity">
    <text evidence="1">Belongs to the universal stress protein A family.</text>
</comment>
<dbReference type="RefSeq" id="WP_119783625.1">
    <property type="nucleotide sequence ID" value="NZ_QYUQ01000002.1"/>
</dbReference>
<dbReference type="PANTHER" id="PTHR46268">
    <property type="entry name" value="STRESS RESPONSE PROTEIN NHAX"/>
    <property type="match status" value="1"/>
</dbReference>
<dbReference type="PRINTS" id="PR01438">
    <property type="entry name" value="UNVRSLSTRESS"/>
</dbReference>